<reference evidence="6" key="1">
    <citation type="journal article" date="2014" name="Int. J. Syst. Evol. Microbiol.">
        <title>Complete genome sequence of Corynebacterium casei LMG S-19264T (=DSM 44701T), isolated from a smear-ripened cheese.</title>
        <authorList>
            <consortium name="US DOE Joint Genome Institute (JGI-PGF)"/>
            <person name="Walter F."/>
            <person name="Albersmeier A."/>
            <person name="Kalinowski J."/>
            <person name="Ruckert C."/>
        </authorList>
    </citation>
    <scope>NUCLEOTIDE SEQUENCE</scope>
    <source>
        <strain evidence="6">KCTC 42249</strain>
    </source>
</reference>
<dbReference type="InterPro" id="IPR036390">
    <property type="entry name" value="WH_DNA-bd_sf"/>
</dbReference>
<dbReference type="FunFam" id="1.10.10.10:FF:000001">
    <property type="entry name" value="LysR family transcriptional regulator"/>
    <property type="match status" value="1"/>
</dbReference>
<sequence>MRYDLVDLRLFLHIAETGSITSAAALSGLALASASARVKGMEETLGTRLLERQRRGVKLTAAGDTLVHHARTIQNQIAIMAGELGAHAAGLRARVKLVANTGAATGPLQELLSDFLAHHHVIDVELEERPSHIVVEMVASGAADLGIAASWAGFSNLDQRIFCTDQLAVITARNAERFAGLRSLRLDQVLDEPFVGLSAGNALQEHLIRQSARLGRHLKFRIRVATPEVVCRFVADGIGVAIIPEAVVRTVSFRNRLHSIPLADDWALRDLHLCARDFANLTPQASLLSKWLLPDEHSPGDLQRRSGMYTD</sequence>
<dbReference type="InterPro" id="IPR050950">
    <property type="entry name" value="HTH-type_LysR_regulators"/>
</dbReference>
<dbReference type="InterPro" id="IPR000847">
    <property type="entry name" value="LysR_HTH_N"/>
</dbReference>
<keyword evidence="7" id="KW-1185">Reference proteome</keyword>
<keyword evidence="3" id="KW-0238">DNA-binding</keyword>
<evidence type="ECO:0000256" key="1">
    <source>
        <dbReference type="ARBA" id="ARBA00009437"/>
    </source>
</evidence>
<dbReference type="InterPro" id="IPR005119">
    <property type="entry name" value="LysR_subst-bd"/>
</dbReference>
<dbReference type="GO" id="GO:0003677">
    <property type="term" value="F:DNA binding"/>
    <property type="evidence" value="ECO:0007669"/>
    <property type="project" value="UniProtKB-KW"/>
</dbReference>
<feature type="domain" description="HTH lysR-type" evidence="5">
    <location>
        <begin position="1"/>
        <end position="60"/>
    </location>
</feature>
<comment type="caution">
    <text evidence="6">The sequence shown here is derived from an EMBL/GenBank/DDBJ whole genome shotgun (WGS) entry which is preliminary data.</text>
</comment>
<dbReference type="InterPro" id="IPR036388">
    <property type="entry name" value="WH-like_DNA-bd_sf"/>
</dbReference>
<dbReference type="Gene3D" id="1.10.10.10">
    <property type="entry name" value="Winged helix-like DNA-binding domain superfamily/Winged helix DNA-binding domain"/>
    <property type="match status" value="1"/>
</dbReference>
<evidence type="ECO:0000313" key="6">
    <source>
        <dbReference type="EMBL" id="GHD23665.1"/>
    </source>
</evidence>
<organism evidence="6 7">
    <name type="scientific">Tianweitania populi</name>
    <dbReference type="NCBI Taxonomy" id="1607949"/>
    <lineage>
        <taxon>Bacteria</taxon>
        <taxon>Pseudomonadati</taxon>
        <taxon>Pseudomonadota</taxon>
        <taxon>Alphaproteobacteria</taxon>
        <taxon>Hyphomicrobiales</taxon>
        <taxon>Phyllobacteriaceae</taxon>
        <taxon>Tianweitania</taxon>
    </lineage>
</organism>
<dbReference type="AlphaFoldDB" id="A0A8J3DXT0"/>
<dbReference type="Pfam" id="PF00126">
    <property type="entry name" value="HTH_1"/>
    <property type="match status" value="1"/>
</dbReference>
<dbReference type="Proteomes" id="UP000630142">
    <property type="component" value="Unassembled WGS sequence"/>
</dbReference>
<gene>
    <name evidence="6" type="ORF">GCM10016234_39070</name>
</gene>
<dbReference type="SUPFAM" id="SSF53850">
    <property type="entry name" value="Periplasmic binding protein-like II"/>
    <property type="match status" value="1"/>
</dbReference>
<dbReference type="GO" id="GO:0003700">
    <property type="term" value="F:DNA-binding transcription factor activity"/>
    <property type="evidence" value="ECO:0007669"/>
    <property type="project" value="InterPro"/>
</dbReference>
<accession>A0A8J3DXT0</accession>
<evidence type="ECO:0000256" key="4">
    <source>
        <dbReference type="ARBA" id="ARBA00023163"/>
    </source>
</evidence>
<dbReference type="GO" id="GO:0005829">
    <property type="term" value="C:cytosol"/>
    <property type="evidence" value="ECO:0007669"/>
    <property type="project" value="TreeGrafter"/>
</dbReference>
<proteinExistence type="inferred from homology"/>
<keyword evidence="2" id="KW-0805">Transcription regulation</keyword>
<evidence type="ECO:0000256" key="3">
    <source>
        <dbReference type="ARBA" id="ARBA00023125"/>
    </source>
</evidence>
<dbReference type="PANTHER" id="PTHR30419:SF2">
    <property type="entry name" value="LYSR FAMILY TRANSCRIPTIONAL REGULATOR"/>
    <property type="match status" value="1"/>
</dbReference>
<dbReference type="SUPFAM" id="SSF46785">
    <property type="entry name" value="Winged helix' DNA-binding domain"/>
    <property type="match status" value="1"/>
</dbReference>
<protein>
    <submittedName>
        <fullName evidence="6">LysR family transcriptional regulator</fullName>
    </submittedName>
</protein>
<dbReference type="PANTHER" id="PTHR30419">
    <property type="entry name" value="HTH-TYPE TRANSCRIPTIONAL REGULATOR YBHD"/>
    <property type="match status" value="1"/>
</dbReference>
<evidence type="ECO:0000313" key="7">
    <source>
        <dbReference type="Proteomes" id="UP000630142"/>
    </source>
</evidence>
<dbReference type="RefSeq" id="WP_189507321.1">
    <property type="nucleotide sequence ID" value="NZ_BMZQ01000006.1"/>
</dbReference>
<keyword evidence="4" id="KW-0804">Transcription</keyword>
<evidence type="ECO:0000259" key="5">
    <source>
        <dbReference type="PROSITE" id="PS50931"/>
    </source>
</evidence>
<reference evidence="6" key="2">
    <citation type="submission" date="2020-09" db="EMBL/GenBank/DDBJ databases">
        <authorList>
            <person name="Sun Q."/>
            <person name="Kim S."/>
        </authorList>
    </citation>
    <scope>NUCLEOTIDE SEQUENCE</scope>
    <source>
        <strain evidence="6">KCTC 42249</strain>
    </source>
</reference>
<dbReference type="Pfam" id="PF03466">
    <property type="entry name" value="LysR_substrate"/>
    <property type="match status" value="1"/>
</dbReference>
<name>A0A8J3DXT0_9HYPH</name>
<dbReference type="Gene3D" id="3.40.190.290">
    <property type="match status" value="1"/>
</dbReference>
<dbReference type="EMBL" id="BMZQ01000006">
    <property type="protein sequence ID" value="GHD23665.1"/>
    <property type="molecule type" value="Genomic_DNA"/>
</dbReference>
<comment type="similarity">
    <text evidence="1">Belongs to the LysR transcriptional regulatory family.</text>
</comment>
<dbReference type="PROSITE" id="PS50931">
    <property type="entry name" value="HTH_LYSR"/>
    <property type="match status" value="1"/>
</dbReference>
<evidence type="ECO:0000256" key="2">
    <source>
        <dbReference type="ARBA" id="ARBA00023015"/>
    </source>
</evidence>